<feature type="domain" description="N-acetyltransferase" evidence="3">
    <location>
        <begin position="9"/>
        <end position="181"/>
    </location>
</feature>
<dbReference type="EMBL" id="JABBYC010000010">
    <property type="protein sequence ID" value="MBL0886262.1"/>
    <property type="molecule type" value="Genomic_DNA"/>
</dbReference>
<dbReference type="CDD" id="cd04301">
    <property type="entry name" value="NAT_SF"/>
    <property type="match status" value="1"/>
</dbReference>
<comment type="caution">
    <text evidence="4">The sequence shown here is derived from an EMBL/GenBank/DDBJ whole genome shotgun (WGS) entry which is preliminary data.</text>
</comment>
<evidence type="ECO:0000256" key="1">
    <source>
        <dbReference type="ARBA" id="ARBA00022679"/>
    </source>
</evidence>
<dbReference type="PROSITE" id="PS51186">
    <property type="entry name" value="GNAT"/>
    <property type="match status" value="1"/>
</dbReference>
<name>A0ABS1LL33_9MICO</name>
<evidence type="ECO:0000313" key="5">
    <source>
        <dbReference type="Proteomes" id="UP000675409"/>
    </source>
</evidence>
<dbReference type="Gene3D" id="3.40.630.30">
    <property type="match status" value="1"/>
</dbReference>
<proteinExistence type="predicted"/>
<evidence type="ECO:0000259" key="3">
    <source>
        <dbReference type="PROSITE" id="PS51186"/>
    </source>
</evidence>
<organism evidence="4 5">
    <name type="scientific">Myceligenerans indicum</name>
    <dbReference type="NCBI Taxonomy" id="2593663"/>
    <lineage>
        <taxon>Bacteria</taxon>
        <taxon>Bacillati</taxon>
        <taxon>Actinomycetota</taxon>
        <taxon>Actinomycetes</taxon>
        <taxon>Micrococcales</taxon>
        <taxon>Promicromonosporaceae</taxon>
        <taxon>Myceligenerans</taxon>
    </lineage>
</organism>
<evidence type="ECO:0000256" key="2">
    <source>
        <dbReference type="ARBA" id="ARBA00023315"/>
    </source>
</evidence>
<dbReference type="InterPro" id="IPR016181">
    <property type="entry name" value="Acyl_CoA_acyltransferase"/>
</dbReference>
<reference evidence="4 5" key="1">
    <citation type="journal article" date="2021" name="Arch. Microbiol.">
        <title>Myceligenerans indicum sp. nov., an actinobacterium isolated from mangrove sediment of Sundarbans, India.</title>
        <authorList>
            <person name="Asha K."/>
            <person name="Bhadury P."/>
        </authorList>
    </citation>
    <scope>NUCLEOTIDE SEQUENCE [LARGE SCALE GENOMIC DNA]</scope>
    <source>
        <strain evidence="4 5">I2</strain>
    </source>
</reference>
<sequence length="183" mass="19961">MRDTAGVDFTIRPAAPGEHEALGELTAQAYLREGFLDYGDQDPYLARLRDVAGRAAVADVLVAVDRDRRAAGDRLLGGVTFVSGPGEMSDLAGEGEAEIRMLAVTPDARRRGVGEALTRACLDRARIAGRAAVVLSSQARMRAAHRLYERLGFRREPERDWSPDDKLDLLLVAYRLELDGAVV</sequence>
<dbReference type="PANTHER" id="PTHR43877">
    <property type="entry name" value="AMINOALKYLPHOSPHONATE N-ACETYLTRANSFERASE-RELATED-RELATED"/>
    <property type="match status" value="1"/>
</dbReference>
<keyword evidence="5" id="KW-1185">Reference proteome</keyword>
<dbReference type="Proteomes" id="UP000675409">
    <property type="component" value="Unassembled WGS sequence"/>
</dbReference>
<accession>A0ABS1LL33</accession>
<dbReference type="Pfam" id="PF00583">
    <property type="entry name" value="Acetyltransf_1"/>
    <property type="match status" value="1"/>
</dbReference>
<dbReference type="InterPro" id="IPR050832">
    <property type="entry name" value="Bact_Acetyltransf"/>
</dbReference>
<keyword evidence="2" id="KW-0012">Acyltransferase</keyword>
<gene>
    <name evidence="4" type="ORF">HGK34_08265</name>
</gene>
<dbReference type="SUPFAM" id="SSF55729">
    <property type="entry name" value="Acyl-CoA N-acyltransferases (Nat)"/>
    <property type="match status" value="1"/>
</dbReference>
<dbReference type="InterPro" id="IPR000182">
    <property type="entry name" value="GNAT_dom"/>
</dbReference>
<evidence type="ECO:0000313" key="4">
    <source>
        <dbReference type="EMBL" id="MBL0886262.1"/>
    </source>
</evidence>
<keyword evidence="1" id="KW-0808">Transferase</keyword>
<protein>
    <submittedName>
        <fullName evidence="4">GNAT family N-acetyltransferase</fullName>
    </submittedName>
</protein>